<keyword evidence="1" id="KW-0175">Coiled coil</keyword>
<keyword evidence="4" id="KW-1185">Reference proteome</keyword>
<feature type="region of interest" description="Disordered" evidence="2">
    <location>
        <begin position="157"/>
        <end position="186"/>
    </location>
</feature>
<evidence type="ECO:0000313" key="4">
    <source>
        <dbReference type="Proteomes" id="UP001570511"/>
    </source>
</evidence>
<sequence>MPLRKKTIDFDEEIKRLESRREELLEQAATLESGNPELQRLQSEGQTIDDRLAGVRWARDEAFDDSAVSVWDEDVDEIILGGLTGREYGKVEDELGSAASERGVSLANGTARIYLVARGTVSAPYVDGYDETEELAATGELPRQFLAWAEAHIDDLSTVGGSEGNEKPFSAALAEKRRTMSADEQS</sequence>
<name>A0ABD5MDS6_9EURY</name>
<feature type="compositionally biased region" description="Basic and acidic residues" evidence="2">
    <location>
        <begin position="174"/>
        <end position="186"/>
    </location>
</feature>
<feature type="coiled-coil region" evidence="1">
    <location>
        <begin position="7"/>
        <end position="34"/>
    </location>
</feature>
<gene>
    <name evidence="3" type="ORF">OS889_13715</name>
</gene>
<dbReference type="EMBL" id="JBGNYA010000001">
    <property type="protein sequence ID" value="MFA1612055.1"/>
    <property type="molecule type" value="Genomic_DNA"/>
</dbReference>
<evidence type="ECO:0000313" key="3">
    <source>
        <dbReference type="EMBL" id="MFA1612055.1"/>
    </source>
</evidence>
<protein>
    <submittedName>
        <fullName evidence="3">Uncharacterized protein</fullName>
    </submittedName>
</protein>
<dbReference type="Proteomes" id="UP001570511">
    <property type="component" value="Unassembled WGS sequence"/>
</dbReference>
<dbReference type="AlphaFoldDB" id="A0ABD5MDS6"/>
<proteinExistence type="predicted"/>
<dbReference type="RefSeq" id="WP_372390652.1">
    <property type="nucleotide sequence ID" value="NZ_JBGNYA010000001.1"/>
</dbReference>
<reference evidence="3 4" key="1">
    <citation type="submission" date="2024-08" db="EMBL/GenBank/DDBJ databases">
        <title>Halobellus sp. MBLA0158 whole genome sequence.</title>
        <authorList>
            <person name="Hwang C.Y."/>
            <person name="Cho E.-S."/>
            <person name="Seo M.-J."/>
        </authorList>
    </citation>
    <scope>NUCLEOTIDE SEQUENCE [LARGE SCALE GENOMIC DNA]</scope>
    <source>
        <strain evidence="3 4">MBLA0158</strain>
    </source>
</reference>
<comment type="caution">
    <text evidence="3">The sequence shown here is derived from an EMBL/GenBank/DDBJ whole genome shotgun (WGS) entry which is preliminary data.</text>
</comment>
<organism evidence="3 4">
    <name type="scientific">Halobellus rubicundus</name>
    <dbReference type="NCBI Taxonomy" id="2996466"/>
    <lineage>
        <taxon>Archaea</taxon>
        <taxon>Methanobacteriati</taxon>
        <taxon>Methanobacteriota</taxon>
        <taxon>Stenosarchaea group</taxon>
        <taxon>Halobacteria</taxon>
        <taxon>Halobacteriales</taxon>
        <taxon>Haloferacaceae</taxon>
        <taxon>Halobellus</taxon>
    </lineage>
</organism>
<evidence type="ECO:0000256" key="2">
    <source>
        <dbReference type="SAM" id="MobiDB-lite"/>
    </source>
</evidence>
<accession>A0ABD5MDS6</accession>
<evidence type="ECO:0000256" key="1">
    <source>
        <dbReference type="SAM" id="Coils"/>
    </source>
</evidence>